<dbReference type="EMBL" id="CADCTY010001605">
    <property type="protein sequence ID" value="CAA9377785.1"/>
    <property type="molecule type" value="Genomic_DNA"/>
</dbReference>
<sequence>MPLQPEPLLRPPVPRSGRAIIPLFFRCNWHKARVGIEVSGNEYDS</sequence>
<accession>A0A6J4N6V8</accession>
<name>A0A6J4N6V8_9CYAN</name>
<dbReference type="AlphaFoldDB" id="A0A6J4N6V8"/>
<evidence type="ECO:0000313" key="1">
    <source>
        <dbReference type="EMBL" id="CAA9377785.1"/>
    </source>
</evidence>
<gene>
    <name evidence="1" type="ORF">AVDCRST_MAG94-4668</name>
</gene>
<reference evidence="1" key="1">
    <citation type="submission" date="2020-02" db="EMBL/GenBank/DDBJ databases">
        <authorList>
            <person name="Meier V. D."/>
        </authorList>
    </citation>
    <scope>NUCLEOTIDE SEQUENCE</scope>
    <source>
        <strain evidence="1">AVDCRST_MAG94</strain>
    </source>
</reference>
<protein>
    <submittedName>
        <fullName evidence="1">Uncharacterized protein</fullName>
    </submittedName>
</protein>
<organism evidence="1">
    <name type="scientific">uncultured Leptolyngbya sp</name>
    <dbReference type="NCBI Taxonomy" id="332963"/>
    <lineage>
        <taxon>Bacteria</taxon>
        <taxon>Bacillati</taxon>
        <taxon>Cyanobacteriota</taxon>
        <taxon>Cyanophyceae</taxon>
        <taxon>Leptolyngbyales</taxon>
        <taxon>Leptolyngbyaceae</taxon>
        <taxon>Leptolyngbya group</taxon>
        <taxon>Leptolyngbya</taxon>
        <taxon>environmental samples</taxon>
    </lineage>
</organism>
<proteinExistence type="predicted"/>